<dbReference type="Proteomes" id="UP000518300">
    <property type="component" value="Unassembled WGS sequence"/>
</dbReference>
<evidence type="ECO:0008006" key="3">
    <source>
        <dbReference type="Google" id="ProtNLM"/>
    </source>
</evidence>
<keyword evidence="2" id="KW-1185">Reference proteome</keyword>
<evidence type="ECO:0000313" key="2">
    <source>
        <dbReference type="Proteomes" id="UP000518300"/>
    </source>
</evidence>
<protein>
    <recommendedName>
        <fullName evidence="3">Lipoprotein</fullName>
    </recommendedName>
</protein>
<dbReference type="PROSITE" id="PS51257">
    <property type="entry name" value="PROKAR_LIPOPROTEIN"/>
    <property type="match status" value="1"/>
</dbReference>
<dbReference type="RefSeq" id="WP_169350364.1">
    <property type="nucleotide sequence ID" value="NZ_JABBJJ010000301.1"/>
</dbReference>
<reference evidence="1 2" key="1">
    <citation type="submission" date="2020-04" db="EMBL/GenBank/DDBJ databases">
        <title>Draft genome of Pyxidicoccus fallax type strain.</title>
        <authorList>
            <person name="Whitworth D.E."/>
        </authorList>
    </citation>
    <scope>NUCLEOTIDE SEQUENCE [LARGE SCALE GENOMIC DNA]</scope>
    <source>
        <strain evidence="1 2">DSM 14698</strain>
    </source>
</reference>
<proteinExistence type="predicted"/>
<name>A0A848LT73_9BACT</name>
<dbReference type="EMBL" id="JABBJJ010000301">
    <property type="protein sequence ID" value="NMO21167.1"/>
    <property type="molecule type" value="Genomic_DNA"/>
</dbReference>
<evidence type="ECO:0000313" key="1">
    <source>
        <dbReference type="EMBL" id="NMO21167.1"/>
    </source>
</evidence>
<gene>
    <name evidence="1" type="ORF">HG543_40915</name>
</gene>
<dbReference type="AlphaFoldDB" id="A0A848LT73"/>
<accession>A0A848LT73</accession>
<sequence>MRRWVIGWWALLSLFSTGCFITPREGDISVELGAERVDVVVQLRDVRLVPHDVLDGLRVFVPYADLESARGLFAKSPMAKWGGTLTSVTWRARDRTLDVEVRGTLPRSAFETCARAACGGGPAPTEDRCEGFPIRRCGAGGILTPDAPRLDTHEVRAPEQWPAEAKRLEARLVYVKQDELKPALEVFSSYSRAPVAARASLQQVDAFKQAYDGGDLSRASSLYEHARTTANPLVLEGVQRERMRLLHRFLDSHRAVLLSLPPGLDSFVGFQPDDREPPLAPMPELLRLRLQIAYEAALRDYRGPRGRVTPADLVLGEVCADAHIQRNKASRRFCDQLMLRGPKGWTFASELTPARSGG</sequence>
<comment type="caution">
    <text evidence="1">The sequence shown here is derived from an EMBL/GenBank/DDBJ whole genome shotgun (WGS) entry which is preliminary data.</text>
</comment>
<organism evidence="1 2">
    <name type="scientific">Pyxidicoccus fallax</name>
    <dbReference type="NCBI Taxonomy" id="394095"/>
    <lineage>
        <taxon>Bacteria</taxon>
        <taxon>Pseudomonadati</taxon>
        <taxon>Myxococcota</taxon>
        <taxon>Myxococcia</taxon>
        <taxon>Myxococcales</taxon>
        <taxon>Cystobacterineae</taxon>
        <taxon>Myxococcaceae</taxon>
        <taxon>Pyxidicoccus</taxon>
    </lineage>
</organism>